<organism evidence="5 6">
    <name type="scientific">Streptomyces somaliensis (strain ATCC 33201 / DSM 40738 / JCM 12659 / KCTC 9044 / NCTC 11332 / NRRL B-12077 / IP 733)</name>
    <dbReference type="NCBI Taxonomy" id="1134445"/>
    <lineage>
        <taxon>Bacteria</taxon>
        <taxon>Bacillati</taxon>
        <taxon>Actinomycetota</taxon>
        <taxon>Actinomycetes</taxon>
        <taxon>Kitasatosporales</taxon>
        <taxon>Streptomycetaceae</taxon>
        <taxon>Streptomyces</taxon>
    </lineage>
</organism>
<evidence type="ECO:0000256" key="4">
    <source>
        <dbReference type="SAM" id="Phobius"/>
    </source>
</evidence>
<dbReference type="Gene3D" id="1.10.10.1320">
    <property type="entry name" value="Anti-sigma factor, zinc-finger domain"/>
    <property type="match status" value="1"/>
</dbReference>
<keyword evidence="4" id="KW-1133">Transmembrane helix</keyword>
<protein>
    <recommendedName>
        <fullName evidence="7">Zinc-finger domain-containing protein</fullName>
    </recommendedName>
</protein>
<dbReference type="EMBL" id="JAAXOU010000017">
    <property type="protein sequence ID" value="NKY13207.1"/>
    <property type="molecule type" value="Genomic_DNA"/>
</dbReference>
<feature type="compositionally biased region" description="Polar residues" evidence="3">
    <location>
        <begin position="165"/>
        <end position="177"/>
    </location>
</feature>
<evidence type="ECO:0000313" key="6">
    <source>
        <dbReference type="Proteomes" id="UP000570003"/>
    </source>
</evidence>
<dbReference type="AlphaFoldDB" id="A0AA44ICA5"/>
<name>A0AA44ICA5_STRE0</name>
<reference evidence="5 6" key="1">
    <citation type="submission" date="2020-04" db="EMBL/GenBank/DDBJ databases">
        <title>MicrobeNet Type strains.</title>
        <authorList>
            <person name="Nicholson A.C."/>
        </authorList>
    </citation>
    <scope>NUCLEOTIDE SEQUENCE [LARGE SCALE GENOMIC DNA]</scope>
    <source>
        <strain evidence="5 6">DSM 40738</strain>
    </source>
</reference>
<feature type="compositionally biased region" description="Polar residues" evidence="3">
    <location>
        <begin position="91"/>
        <end position="101"/>
    </location>
</feature>
<accession>A0AA44ICA5</accession>
<feature type="transmembrane region" description="Helical" evidence="4">
    <location>
        <begin position="141"/>
        <end position="159"/>
    </location>
</feature>
<evidence type="ECO:0000313" key="5">
    <source>
        <dbReference type="EMBL" id="NKY13207.1"/>
    </source>
</evidence>
<evidence type="ECO:0000256" key="3">
    <source>
        <dbReference type="SAM" id="MobiDB-lite"/>
    </source>
</evidence>
<keyword evidence="4" id="KW-0472">Membrane</keyword>
<feature type="region of interest" description="Disordered" evidence="3">
    <location>
        <begin position="88"/>
        <end position="135"/>
    </location>
</feature>
<keyword evidence="2" id="KW-0804">Transcription</keyword>
<proteinExistence type="predicted"/>
<dbReference type="Proteomes" id="UP000570003">
    <property type="component" value="Unassembled WGS sequence"/>
</dbReference>
<sequence>MTSTADTTQHPDVSEISDLTEGILPPSRTADVRRHLDRCDLCADVYSSLEEIRGLLGTLPGPARMPIDVAERIEAALAAEALLDAAAPNATPSVSRETATEASAVETGRPKTAERPVSAPAGRPSGSTGPGRASVRRRRHVVVSAVCGLAAVGLGALFAQTVDTGSGTSRTLRTESLVTPGDTRFSGSALTDKVRALLASPARDRVAEPSHLRPGAESPEVFSSMIDREIPQIPACVRRGLDRSDQPLAVERGEYQGRPAYLVVLPHARAETRVDVYVVDASCTTVDASGTADLLLKQSHPRP</sequence>
<feature type="region of interest" description="Disordered" evidence="3">
    <location>
        <begin position="165"/>
        <end position="184"/>
    </location>
</feature>
<feature type="region of interest" description="Disordered" evidence="3">
    <location>
        <begin position="1"/>
        <end position="21"/>
    </location>
</feature>
<evidence type="ECO:0000256" key="1">
    <source>
        <dbReference type="ARBA" id="ARBA00023015"/>
    </source>
</evidence>
<comment type="caution">
    <text evidence="5">The sequence shown here is derived from an EMBL/GenBank/DDBJ whole genome shotgun (WGS) entry which is preliminary data.</text>
</comment>
<feature type="compositionally biased region" description="Polar residues" evidence="3">
    <location>
        <begin position="1"/>
        <end position="11"/>
    </location>
</feature>
<gene>
    <name evidence="5" type="ORF">HGA06_03180</name>
</gene>
<evidence type="ECO:0008006" key="7">
    <source>
        <dbReference type="Google" id="ProtNLM"/>
    </source>
</evidence>
<dbReference type="InterPro" id="IPR041916">
    <property type="entry name" value="Anti_sigma_zinc_sf"/>
</dbReference>
<keyword evidence="6" id="KW-1185">Reference proteome</keyword>
<keyword evidence="4" id="KW-0812">Transmembrane</keyword>
<keyword evidence="1" id="KW-0805">Transcription regulation</keyword>
<evidence type="ECO:0000256" key="2">
    <source>
        <dbReference type="ARBA" id="ARBA00023163"/>
    </source>
</evidence>